<dbReference type="SUPFAM" id="SSF54593">
    <property type="entry name" value="Glyoxalase/Bleomycin resistance protein/Dihydroxybiphenyl dioxygenase"/>
    <property type="match status" value="1"/>
</dbReference>
<evidence type="ECO:0000313" key="2">
    <source>
        <dbReference type="EMBL" id="RZS44880.1"/>
    </source>
</evidence>
<dbReference type="Pfam" id="PF06983">
    <property type="entry name" value="3-dmu-9_3-mt"/>
    <property type="match status" value="1"/>
</dbReference>
<dbReference type="Gene3D" id="3.10.180.10">
    <property type="entry name" value="2,3-Dihydroxybiphenyl 1,2-Dioxygenase, domain 1"/>
    <property type="match status" value="1"/>
</dbReference>
<keyword evidence="2" id="KW-0808">Transferase</keyword>
<dbReference type="PANTHER" id="PTHR33990">
    <property type="entry name" value="PROTEIN YJDN-RELATED"/>
    <property type="match status" value="1"/>
</dbReference>
<dbReference type="RefSeq" id="WP_130342503.1">
    <property type="nucleotide sequence ID" value="NZ_SGWQ01000001.1"/>
</dbReference>
<evidence type="ECO:0000259" key="1">
    <source>
        <dbReference type="Pfam" id="PF06983"/>
    </source>
</evidence>
<dbReference type="InterPro" id="IPR009725">
    <property type="entry name" value="3_dmu_93_MTrfase"/>
</dbReference>
<protein>
    <submittedName>
        <fullName evidence="2">Putative 3-demethylubiquinone-9 3-methyltransferase (Glyoxalase superfamily)</fullName>
    </submittedName>
</protein>
<dbReference type="GO" id="GO:0032259">
    <property type="term" value="P:methylation"/>
    <property type="evidence" value="ECO:0007669"/>
    <property type="project" value="UniProtKB-KW"/>
</dbReference>
<keyword evidence="3" id="KW-1185">Reference proteome</keyword>
<keyword evidence="2" id="KW-0830">Ubiquinone</keyword>
<dbReference type="EMBL" id="SGWQ01000001">
    <property type="protein sequence ID" value="RZS44880.1"/>
    <property type="molecule type" value="Genomic_DNA"/>
</dbReference>
<dbReference type="InterPro" id="IPR029068">
    <property type="entry name" value="Glyas_Bleomycin-R_OHBP_Dase"/>
</dbReference>
<reference evidence="2 3" key="1">
    <citation type="submission" date="2019-02" db="EMBL/GenBank/DDBJ databases">
        <title>Genomic Encyclopedia of Type Strains, Phase IV (KMG-IV): sequencing the most valuable type-strain genomes for metagenomic binning, comparative biology and taxonomic classification.</title>
        <authorList>
            <person name="Goeker M."/>
        </authorList>
    </citation>
    <scope>NUCLEOTIDE SEQUENCE [LARGE SCALE GENOMIC DNA]</scope>
    <source>
        <strain evidence="2 3">DSM 101727</strain>
    </source>
</reference>
<dbReference type="AlphaFoldDB" id="A0A4Q7L7K9"/>
<dbReference type="Proteomes" id="UP000294257">
    <property type="component" value="Unassembled WGS sequence"/>
</dbReference>
<gene>
    <name evidence="2" type="ORF">EV193_101760</name>
</gene>
<evidence type="ECO:0000313" key="3">
    <source>
        <dbReference type="Proteomes" id="UP000294257"/>
    </source>
</evidence>
<keyword evidence="2" id="KW-0489">Methyltransferase</keyword>
<dbReference type="CDD" id="cd06588">
    <property type="entry name" value="PhnB_like"/>
    <property type="match status" value="1"/>
</dbReference>
<name>A0A4Q7L7K9_9PSEU</name>
<proteinExistence type="predicted"/>
<accession>A0A4Q7L7K9</accession>
<organism evidence="2 3">
    <name type="scientific">Herbihabitans rhizosphaerae</name>
    <dbReference type="NCBI Taxonomy" id="1872711"/>
    <lineage>
        <taxon>Bacteria</taxon>
        <taxon>Bacillati</taxon>
        <taxon>Actinomycetota</taxon>
        <taxon>Actinomycetes</taxon>
        <taxon>Pseudonocardiales</taxon>
        <taxon>Pseudonocardiaceae</taxon>
        <taxon>Herbihabitans</taxon>
    </lineage>
</organism>
<dbReference type="InterPro" id="IPR028973">
    <property type="entry name" value="PhnB-like"/>
</dbReference>
<dbReference type="PANTHER" id="PTHR33990:SF2">
    <property type="entry name" value="PHNB-LIKE DOMAIN-CONTAINING PROTEIN"/>
    <property type="match status" value="1"/>
</dbReference>
<sequence length="151" mass="16973">MSSVSSYLWFVDNAEEVASYYTSLVKNSKVTSTMRGADGKVLIVEFELDGQRFIALNGGPHFTHSEAFSIFVRVDTQDEVDQLWNELTSNGGEESQCGWLKDRYGVSWQITPRVLLELVGNEDKVVAERAAQAMYKMRKIDIQKLVDAAKA</sequence>
<dbReference type="OrthoDB" id="9806473at2"/>
<comment type="caution">
    <text evidence="2">The sequence shown here is derived from an EMBL/GenBank/DDBJ whole genome shotgun (WGS) entry which is preliminary data.</text>
</comment>
<dbReference type="GO" id="GO:0008168">
    <property type="term" value="F:methyltransferase activity"/>
    <property type="evidence" value="ECO:0007669"/>
    <property type="project" value="UniProtKB-KW"/>
</dbReference>
<dbReference type="PIRSF" id="PIRSF021700">
    <property type="entry name" value="3_dmu_93_MTrfase"/>
    <property type="match status" value="1"/>
</dbReference>
<feature type="domain" description="PhnB-like" evidence="1">
    <location>
        <begin position="4"/>
        <end position="111"/>
    </location>
</feature>